<keyword evidence="1" id="KW-0472">Membrane</keyword>
<name>A0A8X6QGH5_NEPPI</name>
<feature type="transmembrane region" description="Helical" evidence="1">
    <location>
        <begin position="6"/>
        <end position="30"/>
    </location>
</feature>
<reference evidence="2" key="1">
    <citation type="submission" date="2020-08" db="EMBL/GenBank/DDBJ databases">
        <title>Multicomponent nature underlies the extraordinary mechanical properties of spider dragline silk.</title>
        <authorList>
            <person name="Kono N."/>
            <person name="Nakamura H."/>
            <person name="Mori M."/>
            <person name="Yoshida Y."/>
            <person name="Ohtoshi R."/>
            <person name="Malay A.D."/>
            <person name="Moran D.A.P."/>
            <person name="Tomita M."/>
            <person name="Numata K."/>
            <person name="Arakawa K."/>
        </authorList>
    </citation>
    <scope>NUCLEOTIDE SEQUENCE</scope>
</reference>
<dbReference type="Proteomes" id="UP000887013">
    <property type="component" value="Unassembled WGS sequence"/>
</dbReference>
<keyword evidence="1" id="KW-1133">Transmembrane helix</keyword>
<accession>A0A8X6QGH5</accession>
<evidence type="ECO:0000313" key="2">
    <source>
        <dbReference type="EMBL" id="GFU12396.1"/>
    </source>
</evidence>
<keyword evidence="3" id="KW-1185">Reference proteome</keyword>
<evidence type="ECO:0000313" key="3">
    <source>
        <dbReference type="Proteomes" id="UP000887013"/>
    </source>
</evidence>
<sequence length="70" mass="7256">MLVARGIGGVLGLIAGGVLGLIAGGVLGLIAGGETRPGVKTISFDSKMIVSNLIYILKIGLLENFNFNWR</sequence>
<organism evidence="2 3">
    <name type="scientific">Nephila pilipes</name>
    <name type="common">Giant wood spider</name>
    <name type="synonym">Nephila maculata</name>
    <dbReference type="NCBI Taxonomy" id="299642"/>
    <lineage>
        <taxon>Eukaryota</taxon>
        <taxon>Metazoa</taxon>
        <taxon>Ecdysozoa</taxon>
        <taxon>Arthropoda</taxon>
        <taxon>Chelicerata</taxon>
        <taxon>Arachnida</taxon>
        <taxon>Araneae</taxon>
        <taxon>Araneomorphae</taxon>
        <taxon>Entelegynae</taxon>
        <taxon>Araneoidea</taxon>
        <taxon>Nephilidae</taxon>
        <taxon>Nephila</taxon>
    </lineage>
</organism>
<evidence type="ECO:0000256" key="1">
    <source>
        <dbReference type="SAM" id="Phobius"/>
    </source>
</evidence>
<keyword evidence="1" id="KW-0812">Transmembrane</keyword>
<protein>
    <submittedName>
        <fullName evidence="2">Uncharacterized protein</fullName>
    </submittedName>
</protein>
<dbReference type="EMBL" id="BMAW01029544">
    <property type="protein sequence ID" value="GFU12396.1"/>
    <property type="molecule type" value="Genomic_DNA"/>
</dbReference>
<dbReference type="AlphaFoldDB" id="A0A8X6QGH5"/>
<comment type="caution">
    <text evidence="2">The sequence shown here is derived from an EMBL/GenBank/DDBJ whole genome shotgun (WGS) entry which is preliminary data.</text>
</comment>
<proteinExistence type="predicted"/>
<gene>
    <name evidence="2" type="ORF">NPIL_348191</name>
</gene>